<gene>
    <name evidence="1" type="ORF">Pan161_18190</name>
</gene>
<name>A0A517VB09_9PLAN</name>
<dbReference type="RefSeq" id="WP_145232563.1">
    <property type="nucleotide sequence ID" value="NZ_CP036343.1"/>
</dbReference>
<dbReference type="OrthoDB" id="1490774at2"/>
<evidence type="ECO:0000313" key="1">
    <source>
        <dbReference type="EMBL" id="QDT90169.1"/>
    </source>
</evidence>
<dbReference type="Proteomes" id="UP000316855">
    <property type="component" value="Chromosome"/>
</dbReference>
<reference evidence="1 2" key="1">
    <citation type="submission" date="2019-02" db="EMBL/GenBank/DDBJ databases">
        <title>Deep-cultivation of Planctomycetes and their phenomic and genomic characterization uncovers novel biology.</title>
        <authorList>
            <person name="Wiegand S."/>
            <person name="Jogler M."/>
            <person name="Boedeker C."/>
            <person name="Pinto D."/>
            <person name="Vollmers J."/>
            <person name="Rivas-Marin E."/>
            <person name="Kohn T."/>
            <person name="Peeters S.H."/>
            <person name="Heuer A."/>
            <person name="Rast P."/>
            <person name="Oberbeckmann S."/>
            <person name="Bunk B."/>
            <person name="Jeske O."/>
            <person name="Meyerdierks A."/>
            <person name="Storesund J.E."/>
            <person name="Kallscheuer N."/>
            <person name="Luecker S."/>
            <person name="Lage O.M."/>
            <person name="Pohl T."/>
            <person name="Merkel B.J."/>
            <person name="Hornburger P."/>
            <person name="Mueller R.-W."/>
            <person name="Bruemmer F."/>
            <person name="Labrenz M."/>
            <person name="Spormann A.M."/>
            <person name="Op den Camp H."/>
            <person name="Overmann J."/>
            <person name="Amann R."/>
            <person name="Jetten M.S.M."/>
            <person name="Mascher T."/>
            <person name="Medema M.H."/>
            <person name="Devos D.P."/>
            <person name="Kaster A.-K."/>
            <person name="Ovreas L."/>
            <person name="Rohde M."/>
            <person name="Galperin M.Y."/>
            <person name="Jogler C."/>
        </authorList>
    </citation>
    <scope>NUCLEOTIDE SEQUENCE [LARGE SCALE GENOMIC DNA]</scope>
    <source>
        <strain evidence="1 2">Pan161</strain>
    </source>
</reference>
<protein>
    <submittedName>
        <fullName evidence="1">Competence protein CoiA-like family protein</fullName>
    </submittedName>
</protein>
<dbReference type="AlphaFoldDB" id="A0A517VB09"/>
<sequence>MDTQLLKYGLRNDQPTHISEVPSGLKCNCKCPHCGSPLVARKGMQREHHFAHHGPSSCKHAIETALHLVAKQALEKSSVIKLPAVLVTFSTYYAATIQIAPESMYQIDSIRLEKRVGDIVPDLIATIQNRELFIEIFVTHQVDEKKRNKITKLGISAIEIDLSNAPRDLDFDSVSELVVNGIKNKRWIYNVKKEKEYKKIMSQTIRKHSITRGLASHVDLCPKSIRVWQGQPYANIIDDCLYCEHCLNMGYNMSYVDCNGHLEKQTNSEL</sequence>
<dbReference type="EMBL" id="CP036343">
    <property type="protein sequence ID" value="QDT90169.1"/>
    <property type="molecule type" value="Genomic_DNA"/>
</dbReference>
<evidence type="ECO:0000313" key="2">
    <source>
        <dbReference type="Proteomes" id="UP000316855"/>
    </source>
</evidence>
<dbReference type="KEGG" id="gax:Pan161_18190"/>
<organism evidence="1 2">
    <name type="scientific">Gimesia algae</name>
    <dbReference type="NCBI Taxonomy" id="2527971"/>
    <lineage>
        <taxon>Bacteria</taxon>
        <taxon>Pseudomonadati</taxon>
        <taxon>Planctomycetota</taxon>
        <taxon>Planctomycetia</taxon>
        <taxon>Planctomycetales</taxon>
        <taxon>Planctomycetaceae</taxon>
        <taxon>Gimesia</taxon>
    </lineage>
</organism>
<keyword evidence="2" id="KW-1185">Reference proteome</keyword>
<accession>A0A517VB09</accession>
<proteinExistence type="predicted"/>